<keyword evidence="1" id="KW-1133">Transmembrane helix</keyword>
<feature type="transmembrane region" description="Helical" evidence="1">
    <location>
        <begin position="109"/>
        <end position="129"/>
    </location>
</feature>
<feature type="transmembrane region" description="Helical" evidence="1">
    <location>
        <begin position="135"/>
        <end position="152"/>
    </location>
</feature>
<reference evidence="3 4" key="2">
    <citation type="submission" date="2020-07" db="EMBL/GenBank/DDBJ databases">
        <title>Genome assembly of wild tea tree DASZ reveals pedigree and selection history of tea varieties.</title>
        <authorList>
            <person name="Zhang W."/>
        </authorList>
    </citation>
    <scope>NUCLEOTIDE SEQUENCE [LARGE SCALE GENOMIC DNA]</scope>
    <source>
        <strain evidence="4">cv. G240</strain>
        <tissue evidence="3">Leaf</tissue>
    </source>
</reference>
<proteinExistence type="predicted"/>
<feature type="transmembrane region" description="Helical" evidence="1">
    <location>
        <begin position="84"/>
        <end position="102"/>
    </location>
</feature>
<protein>
    <recommendedName>
        <fullName evidence="2">DUF4220 domain-containing protein</fullName>
    </recommendedName>
</protein>
<evidence type="ECO:0000313" key="4">
    <source>
        <dbReference type="Proteomes" id="UP000593564"/>
    </source>
</evidence>
<comment type="caution">
    <text evidence="3">The sequence shown here is derived from an EMBL/GenBank/DDBJ whole genome shotgun (WGS) entry which is preliminary data.</text>
</comment>
<evidence type="ECO:0000259" key="2">
    <source>
        <dbReference type="Pfam" id="PF13968"/>
    </source>
</evidence>
<name>A0A7J7HD10_CAMSI</name>
<reference evidence="4" key="1">
    <citation type="journal article" date="2020" name="Nat. Commun.">
        <title>Genome assembly of wild tea tree DASZ reveals pedigree and selection history of tea varieties.</title>
        <authorList>
            <person name="Zhang W."/>
            <person name="Zhang Y."/>
            <person name="Qiu H."/>
            <person name="Guo Y."/>
            <person name="Wan H."/>
            <person name="Zhang X."/>
            <person name="Scossa F."/>
            <person name="Alseekh S."/>
            <person name="Zhang Q."/>
            <person name="Wang P."/>
            <person name="Xu L."/>
            <person name="Schmidt M.H."/>
            <person name="Jia X."/>
            <person name="Li D."/>
            <person name="Zhu A."/>
            <person name="Guo F."/>
            <person name="Chen W."/>
            <person name="Ni D."/>
            <person name="Usadel B."/>
            <person name="Fernie A.R."/>
            <person name="Wen W."/>
        </authorList>
    </citation>
    <scope>NUCLEOTIDE SEQUENCE [LARGE SCALE GENOMIC DNA]</scope>
    <source>
        <strain evidence="4">cv. G240</strain>
    </source>
</reference>
<evidence type="ECO:0000256" key="1">
    <source>
        <dbReference type="SAM" id="Phobius"/>
    </source>
</evidence>
<feature type="domain" description="DUF4220" evidence="2">
    <location>
        <begin position="47"/>
        <end position="368"/>
    </location>
</feature>
<dbReference type="PANTHER" id="PTHR31325">
    <property type="entry name" value="OS01G0798800 PROTEIN-RELATED"/>
    <property type="match status" value="1"/>
</dbReference>
<feature type="transmembrane region" description="Helical" evidence="1">
    <location>
        <begin position="301"/>
        <end position="324"/>
    </location>
</feature>
<keyword evidence="1" id="KW-0472">Membrane</keyword>
<sequence length="637" mass="74528">MTLVKMIWDKWGLRIAILVSLFFQILLVFIAPLRKRRGNKIIILLIWGVYLLADWVAVFTIGLISHNQANNCDNYCVNKDLLAFWAPFLLLHLGGPDTITAFSLEDNGLWIRHFVGLVIQLVIVAYVFLQSFPNQIWIPTVLVFFAGTIKYAERTHAQYLACLGNFDVSMHQSIVATGEVEQFCGHWDDEERQTSLTSGIDVLENGYNFFQIIKILIVYRRFSFPVQRVNYRFFSRRSPEDAFGVIEAELNFMYDVLYTKMAVVNCWTGYFLRFIFSFLIVVSFALFASSHHKHQFHHYDIVVTYTLLIGAVGLDLVSLLMLIFSHWTVVLLSNPEAKKIVYKIQKRFSYDKRYRRFNFIPQHSLISYCINNHQRRFKWFDKADGLFRLKNLLYEIQHIRTEGLEKIKKLIFMKLKKKADPCRESQDTELPAEDFDWGKRVIYSWIEYSMSEEVDYDRKVFMWHIATEICYFGDETNTDDREFCKILSEYMLYLLVMQPTMMSTVPGIGQIRIRDMCKEIFKELILDSHTNNSNPPNLYENFKKFFLPRRRKPKTESSLSKDLVSKIRALVLSKEKHRGESLLCDACMLADGLMNDFKSKNRWEIMSNVWLDLLCYAATHCGANAHAELVSKGGGTY</sequence>
<dbReference type="AlphaFoldDB" id="A0A7J7HD10"/>
<keyword evidence="1" id="KW-0812">Transmembrane</keyword>
<dbReference type="Pfam" id="PF13968">
    <property type="entry name" value="DUF4220"/>
    <property type="match status" value="1"/>
</dbReference>
<dbReference type="InterPro" id="IPR007658">
    <property type="entry name" value="DUF594"/>
</dbReference>
<dbReference type="Proteomes" id="UP000593564">
    <property type="component" value="Unassembled WGS sequence"/>
</dbReference>
<organism evidence="3 4">
    <name type="scientific">Camellia sinensis</name>
    <name type="common">Tea plant</name>
    <name type="synonym">Thea sinensis</name>
    <dbReference type="NCBI Taxonomy" id="4442"/>
    <lineage>
        <taxon>Eukaryota</taxon>
        <taxon>Viridiplantae</taxon>
        <taxon>Streptophyta</taxon>
        <taxon>Embryophyta</taxon>
        <taxon>Tracheophyta</taxon>
        <taxon>Spermatophyta</taxon>
        <taxon>Magnoliopsida</taxon>
        <taxon>eudicotyledons</taxon>
        <taxon>Gunneridae</taxon>
        <taxon>Pentapetalae</taxon>
        <taxon>asterids</taxon>
        <taxon>Ericales</taxon>
        <taxon>Theaceae</taxon>
        <taxon>Camellia</taxon>
    </lineage>
</organism>
<gene>
    <name evidence="3" type="ORF">HYC85_011679</name>
</gene>
<feature type="transmembrane region" description="Helical" evidence="1">
    <location>
        <begin position="12"/>
        <end position="30"/>
    </location>
</feature>
<dbReference type="InterPro" id="IPR025315">
    <property type="entry name" value="DUF4220"/>
</dbReference>
<feature type="transmembrane region" description="Helical" evidence="1">
    <location>
        <begin position="270"/>
        <end position="289"/>
    </location>
</feature>
<dbReference type="Pfam" id="PF04578">
    <property type="entry name" value="DUF594"/>
    <property type="match status" value="1"/>
</dbReference>
<evidence type="ECO:0000313" key="3">
    <source>
        <dbReference type="EMBL" id="KAF5949686.1"/>
    </source>
</evidence>
<accession>A0A7J7HD10</accession>
<dbReference type="EMBL" id="JACBKZ010000005">
    <property type="protein sequence ID" value="KAF5949686.1"/>
    <property type="molecule type" value="Genomic_DNA"/>
</dbReference>
<feature type="transmembrane region" description="Helical" evidence="1">
    <location>
        <begin position="42"/>
        <end position="64"/>
    </location>
</feature>
<keyword evidence="4" id="KW-1185">Reference proteome</keyword>